<evidence type="ECO:0000313" key="2">
    <source>
        <dbReference type="Proteomes" id="UP000502433"/>
    </source>
</evidence>
<reference evidence="1 2" key="1">
    <citation type="submission" date="2020-04" db="EMBL/GenBank/DDBJ databases">
        <title>Genome-Wide Identification of 5-Methylcytosine Sites in Bacterial Genomes By High-Throughput Sequencing of MspJI Restriction Fragments.</title>
        <authorList>
            <person name="Wu V."/>
        </authorList>
    </citation>
    <scope>NUCLEOTIDE SEQUENCE [LARGE SCALE GENOMIC DNA]</scope>
    <source>
        <strain evidence="1 2">CCAP 1403/13f</strain>
    </source>
</reference>
<dbReference type="RefSeq" id="WP_168636440.1">
    <property type="nucleotide sequence ID" value="NZ_CP051206.1"/>
</dbReference>
<organism evidence="1 2">
    <name type="scientific">Dolichospermum flos-aquae CCAP 1403/13F</name>
    <dbReference type="NCBI Taxonomy" id="315271"/>
    <lineage>
        <taxon>Bacteria</taxon>
        <taxon>Bacillati</taxon>
        <taxon>Cyanobacteriota</taxon>
        <taxon>Cyanophyceae</taxon>
        <taxon>Nostocales</taxon>
        <taxon>Aphanizomenonaceae</taxon>
        <taxon>Dolichospermum</taxon>
    </lineage>
</organism>
<dbReference type="KEGG" id="dfs:HGD76_22340"/>
<protein>
    <submittedName>
        <fullName evidence="1">Uncharacterized protein</fullName>
    </submittedName>
</protein>
<name>A0A6H2C3V9_DOLFA</name>
<gene>
    <name evidence="1" type="ORF">HGD76_22340</name>
</gene>
<dbReference type="Proteomes" id="UP000502433">
    <property type="component" value="Chromosome"/>
</dbReference>
<accession>A0A6H2C3V9</accession>
<evidence type="ECO:0000313" key="1">
    <source>
        <dbReference type="EMBL" id="QJB46515.1"/>
    </source>
</evidence>
<dbReference type="AlphaFoldDB" id="A0A6H2C3V9"/>
<dbReference type="EMBL" id="CP051206">
    <property type="protein sequence ID" value="QJB46515.1"/>
    <property type="molecule type" value="Genomic_DNA"/>
</dbReference>
<sequence length="125" mass="14559">MLDITIANGNKNSQEYLYELLTRIKQRPGMYLGKVSITRLKMLLMGYSMSRGELGLQLTQQEKQFAQFQKWIQGKYQINSTEGWESIILSQVEDEKLACDLFFQLLEQFKNEILELDKLTVTVGK</sequence>
<reference evidence="1 2" key="2">
    <citation type="submission" date="2020-04" db="EMBL/GenBank/DDBJ databases">
        <authorList>
            <person name="Fomenkov A."/>
            <person name="Anton B.P."/>
            <person name="Roberts R.J."/>
        </authorList>
    </citation>
    <scope>NUCLEOTIDE SEQUENCE [LARGE SCALE GENOMIC DNA]</scope>
    <source>
        <strain evidence="1 2">CCAP 1403/13f</strain>
    </source>
</reference>
<proteinExistence type="predicted"/>